<evidence type="ECO:0000313" key="6">
    <source>
        <dbReference type="Proteomes" id="UP000235371"/>
    </source>
</evidence>
<keyword evidence="1 5" id="KW-0808">Transferase</keyword>
<feature type="domain" description="Glycosyltransferase family 28 N-terminal" evidence="3">
    <location>
        <begin position="45"/>
        <end position="109"/>
    </location>
</feature>
<dbReference type="SUPFAM" id="SSF53756">
    <property type="entry name" value="UDP-Glycosyltransferase/glycogen phosphorylase"/>
    <property type="match status" value="1"/>
</dbReference>
<dbReference type="EMBL" id="KZ613817">
    <property type="protein sequence ID" value="PMD58818.1"/>
    <property type="molecule type" value="Genomic_DNA"/>
</dbReference>
<dbReference type="FunFam" id="3.40.50.2000:FF:000100">
    <property type="entry name" value="Glycosyltransferase family 1 protein"/>
    <property type="match status" value="1"/>
</dbReference>
<dbReference type="InterPro" id="IPR010610">
    <property type="entry name" value="EryCIII-like_C"/>
</dbReference>
<evidence type="ECO:0000259" key="4">
    <source>
        <dbReference type="Pfam" id="PF06722"/>
    </source>
</evidence>
<dbReference type="AlphaFoldDB" id="A0A2J6T737"/>
<evidence type="ECO:0000256" key="1">
    <source>
        <dbReference type="ARBA" id="ARBA00022679"/>
    </source>
</evidence>
<dbReference type="FunFam" id="3.40.50.2000:FF:000009">
    <property type="entry name" value="Sterol 3-beta-glucosyltransferase UGT80A2"/>
    <property type="match status" value="1"/>
</dbReference>
<gene>
    <name evidence="5" type="ORF">K444DRAFT_653141</name>
</gene>
<keyword evidence="6" id="KW-1185">Reference proteome</keyword>
<dbReference type="Gene3D" id="3.40.50.2000">
    <property type="entry name" value="Glycogen Phosphorylase B"/>
    <property type="match status" value="2"/>
</dbReference>
<evidence type="ECO:0000256" key="2">
    <source>
        <dbReference type="SAM" id="SignalP"/>
    </source>
</evidence>
<feature type="domain" description="Erythromycin biosynthesis protein CIII-like C-terminal" evidence="4">
    <location>
        <begin position="369"/>
        <end position="459"/>
    </location>
</feature>
<feature type="signal peptide" evidence="2">
    <location>
        <begin position="1"/>
        <end position="22"/>
    </location>
</feature>
<dbReference type="InterPro" id="IPR002213">
    <property type="entry name" value="UDP_glucos_trans"/>
</dbReference>
<dbReference type="GO" id="GO:0005975">
    <property type="term" value="P:carbohydrate metabolic process"/>
    <property type="evidence" value="ECO:0007669"/>
    <property type="project" value="InterPro"/>
</dbReference>
<dbReference type="GO" id="GO:0016906">
    <property type="term" value="F:sterol 3-beta-glucosyltransferase activity"/>
    <property type="evidence" value="ECO:0007669"/>
    <property type="project" value="UniProtKB-ARBA"/>
</dbReference>
<dbReference type="OrthoDB" id="5835829at2759"/>
<accession>A0A2J6T737</accession>
<dbReference type="Proteomes" id="UP000235371">
    <property type="component" value="Unassembled WGS sequence"/>
</dbReference>
<dbReference type="GeneID" id="36593936"/>
<dbReference type="PANTHER" id="PTHR48050">
    <property type="entry name" value="STEROL 3-BETA-GLUCOSYLTRANSFERASE"/>
    <property type="match status" value="1"/>
</dbReference>
<dbReference type="STRING" id="1095630.A0A2J6T737"/>
<dbReference type="Pfam" id="PF06722">
    <property type="entry name" value="EryCIII-like_C"/>
    <property type="match status" value="1"/>
</dbReference>
<dbReference type="InterPro" id="IPR004276">
    <property type="entry name" value="GlycoTrans_28_N"/>
</dbReference>
<dbReference type="PANTHER" id="PTHR48050:SF13">
    <property type="entry name" value="STEROL 3-BETA-GLUCOSYLTRANSFERASE UGT80A2"/>
    <property type="match status" value="1"/>
</dbReference>
<dbReference type="RefSeq" id="XP_024735722.1">
    <property type="nucleotide sequence ID" value="XM_024885859.1"/>
</dbReference>
<dbReference type="InterPro" id="IPR050426">
    <property type="entry name" value="Glycosyltransferase_28"/>
</dbReference>
<name>A0A2J6T737_9HELO</name>
<dbReference type="CDD" id="cd03784">
    <property type="entry name" value="GT1_Gtf-like"/>
    <property type="match status" value="1"/>
</dbReference>
<dbReference type="Pfam" id="PF03033">
    <property type="entry name" value="Glyco_transf_28"/>
    <property type="match status" value="1"/>
</dbReference>
<evidence type="ECO:0000313" key="5">
    <source>
        <dbReference type="EMBL" id="PMD58818.1"/>
    </source>
</evidence>
<evidence type="ECO:0000259" key="3">
    <source>
        <dbReference type="Pfam" id="PF03033"/>
    </source>
</evidence>
<protein>
    <submittedName>
        <fullName evidence="5">Glycosyltransferase family 1 protein</fullName>
    </submittedName>
</protein>
<dbReference type="InParanoid" id="A0A2J6T737"/>
<keyword evidence="2" id="KW-0732">Signal</keyword>
<proteinExistence type="predicted"/>
<reference evidence="5 6" key="1">
    <citation type="submission" date="2016-04" db="EMBL/GenBank/DDBJ databases">
        <title>A degradative enzymes factory behind the ericoid mycorrhizal symbiosis.</title>
        <authorList>
            <consortium name="DOE Joint Genome Institute"/>
            <person name="Martino E."/>
            <person name="Morin E."/>
            <person name="Grelet G."/>
            <person name="Kuo A."/>
            <person name="Kohler A."/>
            <person name="Daghino S."/>
            <person name="Barry K."/>
            <person name="Choi C."/>
            <person name="Cichocki N."/>
            <person name="Clum A."/>
            <person name="Copeland A."/>
            <person name="Hainaut M."/>
            <person name="Haridas S."/>
            <person name="Labutti K."/>
            <person name="Lindquist E."/>
            <person name="Lipzen A."/>
            <person name="Khouja H.-R."/>
            <person name="Murat C."/>
            <person name="Ohm R."/>
            <person name="Olson A."/>
            <person name="Spatafora J."/>
            <person name="Veneault-Fourrey C."/>
            <person name="Henrissat B."/>
            <person name="Grigoriev I."/>
            <person name="Martin F."/>
            <person name="Perotto S."/>
        </authorList>
    </citation>
    <scope>NUCLEOTIDE SEQUENCE [LARGE SCALE GENOMIC DNA]</scope>
    <source>
        <strain evidence="5 6">E</strain>
    </source>
</reference>
<organism evidence="5 6">
    <name type="scientific">Hyaloscypha bicolor E</name>
    <dbReference type="NCBI Taxonomy" id="1095630"/>
    <lineage>
        <taxon>Eukaryota</taxon>
        <taxon>Fungi</taxon>
        <taxon>Dikarya</taxon>
        <taxon>Ascomycota</taxon>
        <taxon>Pezizomycotina</taxon>
        <taxon>Leotiomycetes</taxon>
        <taxon>Helotiales</taxon>
        <taxon>Hyaloscyphaceae</taxon>
        <taxon>Hyaloscypha</taxon>
        <taxon>Hyaloscypha bicolor</taxon>
    </lineage>
</organism>
<feature type="chain" id="PRO_5014473729" evidence="2">
    <location>
        <begin position="23"/>
        <end position="821"/>
    </location>
</feature>
<sequence>MRWCSLSATIIRSLLLIGRLLQEETTGSNSVMDRPFAPPPSPLNIVIQIVGSRGDVQPFVALGLKLKKSFGHRVRIATHAVFKDFVEGHELEFFSIDGNPEELMAFMVRNPGLLPSYQSLRSGEVKQQRKNMYAILKGCWRACIEPGDGMDESHHQSRFNIRDQQAKPFIADAIIANPPSFAHIHCAERLGIPLHLMFTMPYSPTEAFPHPLAHIESSDLAFGMTNRLSYALIERLTWHGLGDLINKFREEKLGLAPLNLMWATGLITRLKIPYTYCWSPMLLPKPKDWGSHISVSGFLFLPPGDCYTPPPDLVKFLEAGDPPVYIGFGSIVVDNPDAMTSMIFEAVRRAGVRAVVSKGWGGLGNTNLELPKNIFLLGNIPHTWLFERVSVVVHHGGAGTTAASLSSGKPTVIVPFFGDQHFWGEMVANADAGSRPIQYREQTADKLAQRIKEALHPESRIRARQTALRLQQEQGCENAARSFHDSLPEKHSRCSILSERVAAWEINRTQGSGTQLSPLAAAVLLHRGLISVKEISIHRHQEYHIEDRPVDPITGGAIAFLGSFGDVAYETFNLPVQIFRGVFNGTAKVIKKMDNSDRSHRIEVEHRRGDAISQNPTVAPFQTHGKGRHDEFGDSWEDILNQSLEVVITTGKGMGRLTKAYLSSPLHFSLGLARGFQSIPLAYGDTMVREQEKVRGVASGVRVGAKELAYGFYDGITGLVTQPIRGAQENGTIGAIAGIGKGVGGLVLKPGAGLFGLPAYSLQGISVGLHKLFAADYDGHIELSRLVQGREEMAFYSEEQQEEVVRAWEMICSSDGVSDQD</sequence>